<accession>A0A7W6FVD2</accession>
<dbReference type="PANTHER" id="PTHR30537:SF3">
    <property type="entry name" value="TRANSCRIPTIONAL REGULATORY PROTEIN"/>
    <property type="match status" value="1"/>
</dbReference>
<dbReference type="GO" id="GO:0043565">
    <property type="term" value="F:sequence-specific DNA binding"/>
    <property type="evidence" value="ECO:0007669"/>
    <property type="project" value="TreeGrafter"/>
</dbReference>
<evidence type="ECO:0000256" key="3">
    <source>
        <dbReference type="ARBA" id="ARBA00023125"/>
    </source>
</evidence>
<dbReference type="InterPro" id="IPR005119">
    <property type="entry name" value="LysR_subst-bd"/>
</dbReference>
<dbReference type="InterPro" id="IPR000847">
    <property type="entry name" value="LysR_HTH_N"/>
</dbReference>
<feature type="domain" description="HTH lysR-type" evidence="5">
    <location>
        <begin position="1"/>
        <end position="63"/>
    </location>
</feature>
<reference evidence="6 7" key="1">
    <citation type="submission" date="2020-08" db="EMBL/GenBank/DDBJ databases">
        <title>Genomic Encyclopedia of Type Strains, Phase IV (KMG-IV): sequencing the most valuable type-strain genomes for metagenomic binning, comparative biology and taxonomic classification.</title>
        <authorList>
            <person name="Goeker M."/>
        </authorList>
    </citation>
    <scope>NUCLEOTIDE SEQUENCE [LARGE SCALE GENOMIC DNA]</scope>
    <source>
        <strain evidence="6 7">DSM 25024</strain>
    </source>
</reference>
<gene>
    <name evidence="6" type="ORF">GGR05_003319</name>
</gene>
<evidence type="ECO:0000256" key="4">
    <source>
        <dbReference type="ARBA" id="ARBA00023163"/>
    </source>
</evidence>
<keyword evidence="3 6" id="KW-0238">DNA-binding</keyword>
<dbReference type="GO" id="GO:0006351">
    <property type="term" value="P:DNA-templated transcription"/>
    <property type="evidence" value="ECO:0007669"/>
    <property type="project" value="TreeGrafter"/>
</dbReference>
<dbReference type="PROSITE" id="PS50931">
    <property type="entry name" value="HTH_LYSR"/>
    <property type="match status" value="1"/>
</dbReference>
<dbReference type="Proteomes" id="UP000531216">
    <property type="component" value="Unassembled WGS sequence"/>
</dbReference>
<dbReference type="Gene3D" id="1.10.10.10">
    <property type="entry name" value="Winged helix-like DNA-binding domain superfamily/Winged helix DNA-binding domain"/>
    <property type="match status" value="1"/>
</dbReference>
<dbReference type="PANTHER" id="PTHR30537">
    <property type="entry name" value="HTH-TYPE TRANSCRIPTIONAL REGULATOR"/>
    <property type="match status" value="1"/>
</dbReference>
<evidence type="ECO:0000313" key="7">
    <source>
        <dbReference type="Proteomes" id="UP000531216"/>
    </source>
</evidence>
<dbReference type="InterPro" id="IPR036390">
    <property type="entry name" value="WH_DNA-bd_sf"/>
</dbReference>
<comment type="similarity">
    <text evidence="1">Belongs to the LysR transcriptional regulatory family.</text>
</comment>
<dbReference type="SUPFAM" id="SSF53850">
    <property type="entry name" value="Periplasmic binding protein-like II"/>
    <property type="match status" value="1"/>
</dbReference>
<dbReference type="AlphaFoldDB" id="A0A7W6FVD2"/>
<dbReference type="EMBL" id="JACIDO010000007">
    <property type="protein sequence ID" value="MBB3937154.1"/>
    <property type="molecule type" value="Genomic_DNA"/>
</dbReference>
<keyword evidence="2" id="KW-0805">Transcription regulation</keyword>
<comment type="caution">
    <text evidence="6">The sequence shown here is derived from an EMBL/GenBank/DDBJ whole genome shotgun (WGS) entry which is preliminary data.</text>
</comment>
<protein>
    <submittedName>
        <fullName evidence="6">DNA-binding transcriptional LysR family regulator</fullName>
    </submittedName>
</protein>
<evidence type="ECO:0000259" key="5">
    <source>
        <dbReference type="PROSITE" id="PS50931"/>
    </source>
</evidence>
<sequence>MDLDRLAWDDLRLVGAVAETGTLPAAADRLHVAHSTVFRRLRQIEAAMGCALFERGGARLVPTSAGEEIAAVARTVAEAVDAAALRFAGREPLPSGDVRVTTNDSLLVHFLTPLFAGFRRHCPAVRLDVVLGNPALNLSKRDADVAIRATDRPPDTLVGRKSARIAWALYKGRTGTTEDFVSLGDAMGGMAVVRHVALTIPPERIGYRVNTVLGLAEAVEAGLGRGYLPCFVGDARASLRRLGDPDERFATDLWLLTHADLRHVPRVRALMDYLAERVAAERPLLEGERPQPG</sequence>
<evidence type="ECO:0000313" key="6">
    <source>
        <dbReference type="EMBL" id="MBB3937154.1"/>
    </source>
</evidence>
<keyword evidence="7" id="KW-1185">Reference proteome</keyword>
<dbReference type="SUPFAM" id="SSF46785">
    <property type="entry name" value="Winged helix' DNA-binding domain"/>
    <property type="match status" value="1"/>
</dbReference>
<organism evidence="6 7">
    <name type="scientific">Aureimonas phyllosphaerae</name>
    <dbReference type="NCBI Taxonomy" id="1166078"/>
    <lineage>
        <taxon>Bacteria</taxon>
        <taxon>Pseudomonadati</taxon>
        <taxon>Pseudomonadota</taxon>
        <taxon>Alphaproteobacteria</taxon>
        <taxon>Hyphomicrobiales</taxon>
        <taxon>Aurantimonadaceae</taxon>
        <taxon>Aureimonas</taxon>
    </lineage>
</organism>
<name>A0A7W6FVD2_9HYPH</name>
<dbReference type="Gene3D" id="3.40.190.10">
    <property type="entry name" value="Periplasmic binding protein-like II"/>
    <property type="match status" value="1"/>
</dbReference>
<keyword evidence="4" id="KW-0804">Transcription</keyword>
<dbReference type="InterPro" id="IPR058163">
    <property type="entry name" value="LysR-type_TF_proteobact-type"/>
</dbReference>
<dbReference type="OrthoDB" id="9796526at2"/>
<dbReference type="Pfam" id="PF03466">
    <property type="entry name" value="LysR_substrate"/>
    <property type="match status" value="2"/>
</dbReference>
<dbReference type="InterPro" id="IPR036388">
    <property type="entry name" value="WH-like_DNA-bd_sf"/>
</dbReference>
<evidence type="ECO:0000256" key="2">
    <source>
        <dbReference type="ARBA" id="ARBA00023015"/>
    </source>
</evidence>
<dbReference type="RefSeq" id="WP_090965820.1">
    <property type="nucleotide sequence ID" value="NZ_FOOA01000021.1"/>
</dbReference>
<proteinExistence type="inferred from homology"/>
<dbReference type="Pfam" id="PF00126">
    <property type="entry name" value="HTH_1"/>
    <property type="match status" value="1"/>
</dbReference>
<evidence type="ECO:0000256" key="1">
    <source>
        <dbReference type="ARBA" id="ARBA00009437"/>
    </source>
</evidence>
<dbReference type="GO" id="GO:0003700">
    <property type="term" value="F:DNA-binding transcription factor activity"/>
    <property type="evidence" value="ECO:0007669"/>
    <property type="project" value="InterPro"/>
</dbReference>